<keyword evidence="9" id="KW-0269">Exonuclease</keyword>
<dbReference type="PANTHER" id="PTHR36528">
    <property type="entry name" value="CRISPR SYSTEM SINGLE-STRAND-SPECIFIC DEOXYRIBONUCLEASE CAS10/CSM1 (SUBTYPE III-A)"/>
    <property type="match status" value="1"/>
</dbReference>
<dbReference type="InterPro" id="IPR048693">
    <property type="entry name" value="Cmr2-like_C"/>
</dbReference>
<evidence type="ECO:0000256" key="7">
    <source>
        <dbReference type="ARBA" id="ARBA00022759"/>
    </source>
</evidence>
<dbReference type="GO" id="GO:0016740">
    <property type="term" value="F:transferase activity"/>
    <property type="evidence" value="ECO:0007669"/>
    <property type="project" value="UniProtKB-KW"/>
</dbReference>
<keyword evidence="5" id="KW-0540">Nuclease</keyword>
<comment type="caution">
    <text evidence="14">The sequence shown here is derived from an EMBL/GenBank/DDBJ whole genome shotgun (WGS) entry which is preliminary data.</text>
</comment>
<evidence type="ECO:0000256" key="10">
    <source>
        <dbReference type="ARBA" id="ARBA00022840"/>
    </source>
</evidence>
<dbReference type="Pfam" id="PF20824">
    <property type="entry name" value="Cmr2_hel_dom2"/>
    <property type="match status" value="1"/>
</dbReference>
<keyword evidence="10" id="KW-0067">ATP-binding</keyword>
<dbReference type="AlphaFoldDB" id="A0A9D1ECM3"/>
<keyword evidence="7" id="KW-0255">Endonuclease</keyword>
<evidence type="ECO:0000259" key="13">
    <source>
        <dbReference type="PROSITE" id="PS50887"/>
    </source>
</evidence>
<dbReference type="GO" id="GO:0004519">
    <property type="term" value="F:endonuclease activity"/>
    <property type="evidence" value="ECO:0007669"/>
    <property type="project" value="UniProtKB-KW"/>
</dbReference>
<dbReference type="GO" id="GO:0004527">
    <property type="term" value="F:exonuclease activity"/>
    <property type="evidence" value="ECO:0007669"/>
    <property type="project" value="UniProtKB-KW"/>
</dbReference>
<organism evidence="14 15">
    <name type="scientific">Candidatus Fimimorpha faecalis</name>
    <dbReference type="NCBI Taxonomy" id="2840824"/>
    <lineage>
        <taxon>Bacteria</taxon>
        <taxon>Bacillati</taxon>
        <taxon>Bacillota</taxon>
        <taxon>Clostridia</taxon>
        <taxon>Eubacteriales</taxon>
        <taxon>Candidatus Fimimorpha</taxon>
    </lineage>
</organism>
<protein>
    <recommendedName>
        <fullName evidence="3">CRISPR system single-strand-specific deoxyribonuclease Cas10/Csm1 (subtype III-A)</fullName>
    </recommendedName>
    <alternativeName>
        <fullName evidence="12">Cyclic oligoadenylate synthase</fullName>
    </alternativeName>
</protein>
<dbReference type="InterPro" id="IPR052117">
    <property type="entry name" value="Cas10/Csm1_subtype-III-A"/>
</dbReference>
<comment type="similarity">
    <text evidence="2">Belongs to the CRISPR-associated Cas10/Csm1 family.</text>
</comment>
<evidence type="ECO:0000256" key="5">
    <source>
        <dbReference type="ARBA" id="ARBA00022722"/>
    </source>
</evidence>
<name>A0A9D1ECM3_9FIRM</name>
<dbReference type="InterPro" id="IPR006674">
    <property type="entry name" value="HD_domain"/>
</dbReference>
<evidence type="ECO:0000256" key="12">
    <source>
        <dbReference type="ARBA" id="ARBA00032922"/>
    </source>
</evidence>
<evidence type="ECO:0000256" key="9">
    <source>
        <dbReference type="ARBA" id="ARBA00022839"/>
    </source>
</evidence>
<dbReference type="SUPFAM" id="SSF109604">
    <property type="entry name" value="HD-domain/PDEase-like"/>
    <property type="match status" value="1"/>
</dbReference>
<evidence type="ECO:0000256" key="1">
    <source>
        <dbReference type="ARBA" id="ARBA00001968"/>
    </source>
</evidence>
<reference evidence="14" key="2">
    <citation type="journal article" date="2021" name="PeerJ">
        <title>Extensive microbial diversity within the chicken gut microbiome revealed by metagenomics and culture.</title>
        <authorList>
            <person name="Gilroy R."/>
            <person name="Ravi A."/>
            <person name="Getino M."/>
            <person name="Pursley I."/>
            <person name="Horton D.L."/>
            <person name="Alikhan N.F."/>
            <person name="Baker D."/>
            <person name="Gharbi K."/>
            <person name="Hall N."/>
            <person name="Watson M."/>
            <person name="Adriaenssens E.M."/>
            <person name="Foster-Nyarko E."/>
            <person name="Jarju S."/>
            <person name="Secka A."/>
            <person name="Antonio M."/>
            <person name="Oren A."/>
            <person name="Chaudhuri R.R."/>
            <person name="La Ragione R."/>
            <person name="Hildebrand F."/>
            <person name="Pallen M.J."/>
        </authorList>
    </citation>
    <scope>NUCLEOTIDE SEQUENCE</scope>
    <source>
        <strain evidence="14">ChiW13-3771</strain>
    </source>
</reference>
<evidence type="ECO:0000256" key="8">
    <source>
        <dbReference type="ARBA" id="ARBA00022801"/>
    </source>
</evidence>
<dbReference type="InterPro" id="IPR041062">
    <property type="entry name" value="Csm1_B"/>
</dbReference>
<dbReference type="InterPro" id="IPR043128">
    <property type="entry name" value="Rev_trsase/Diguanyl_cyclase"/>
</dbReference>
<dbReference type="InterPro" id="IPR000160">
    <property type="entry name" value="GGDEF_dom"/>
</dbReference>
<accession>A0A9D1ECM3</accession>
<dbReference type="Gene3D" id="3.30.70.270">
    <property type="match status" value="1"/>
</dbReference>
<dbReference type="InterPro" id="IPR013408">
    <property type="entry name" value="Cas10/Csm1"/>
</dbReference>
<dbReference type="GO" id="GO:0051607">
    <property type="term" value="P:defense response to virus"/>
    <property type="evidence" value="ECO:0007669"/>
    <property type="project" value="UniProtKB-KW"/>
</dbReference>
<keyword evidence="4" id="KW-0808">Transferase</keyword>
<evidence type="ECO:0000313" key="15">
    <source>
        <dbReference type="Proteomes" id="UP000824201"/>
    </source>
</evidence>
<dbReference type="InterPro" id="IPR054767">
    <property type="entry name" value="Cas10-Cmr2_palm2"/>
</dbReference>
<keyword evidence="6" id="KW-0547">Nucleotide-binding</keyword>
<keyword evidence="8" id="KW-0378">Hydrolase</keyword>
<feature type="domain" description="GGDEF" evidence="13">
    <location>
        <begin position="514"/>
        <end position="666"/>
    </location>
</feature>
<dbReference type="NCBIfam" id="TIGR02578">
    <property type="entry name" value="cas_TM1811_Csm1"/>
    <property type="match status" value="1"/>
</dbReference>
<sequence>MEKRKKELIIGSLFHDIGKLVYRTGENKSHEESGANFLKNRLDIENINILEQVRYHHGETLRKAFIGEDSLAYITYIADNIAAGMDRRKTENEEGFQRTKALESVFNILNNNDEKKSYTERILDIEDIPYPKEGNVEYSAKFYRNILNEDIIAPLKEHPLEDLSCNSILKQLEKCLTYIPSSTVKNERADISLYDHVKVTAAISSCILDYLDSKKITSYKEELYKRSQEFYNKNVFLLYSLDISGIQSFIYTTSSKGELKALRFRSFYLEILMEYAADELLNRLELSRANLLYLGGGHAYFILPNIKKVQDQLEQYEAEWNRWFLDVYQTELFVAGAFQVCSANKLKNNPDGSYSELFQKLSRKLSEKKGRRYTAQQIIQLNSQNKVDGERECKSCHRVGKLYEDKEKGEYKCEICTSIEKMSPKVVKENMVFALNKVENKLECLPMPFGRFLHIISNQKEDWKDYDYIYQKNQMTLEDRMVNIWVGDYRKRETFAELANASQGLFMEEKTGIRRLAVLRADVDNLGHAFTLGFQHKNYGGKYATISRTATFSRKMSMFFKLYINQLLKNGHCYINEKIPGEREAAIVYSGGDDVFIVGSWDDIIGFAVDLYDGLKRYTQGTLTISAGIGLYPEKYPISVMARETGELEECSKNMDGKNAITLFSEDNTYHWDVFIEKVLGEKLELLKQFFAASQQYGKSFLYHLLKLLKNQEEPINLARYAYLLSRMEPGESASKEEKQRYKEFSQKMYEWRNNKEDTRQVITAITLYAYLIRSREENEENE</sequence>
<keyword evidence="11" id="KW-0051">Antiviral defense</keyword>
<dbReference type="Proteomes" id="UP000824201">
    <property type="component" value="Unassembled WGS sequence"/>
</dbReference>
<dbReference type="PROSITE" id="PS50887">
    <property type="entry name" value="GGDEF"/>
    <property type="match status" value="1"/>
</dbReference>
<dbReference type="PANTHER" id="PTHR36528:SF1">
    <property type="entry name" value="CRISPR SYSTEM SINGLE-STRAND-SPECIFIC DEOXYRIBONUCLEASE CAS10_CSM1 (SUBTYPE III-A)"/>
    <property type="match status" value="1"/>
</dbReference>
<dbReference type="EMBL" id="DVHN01000022">
    <property type="protein sequence ID" value="HIR87725.1"/>
    <property type="molecule type" value="Genomic_DNA"/>
</dbReference>
<gene>
    <name evidence="14" type="primary">cas10</name>
    <name evidence="14" type="ORF">IAC96_02120</name>
</gene>
<comment type="cofactor">
    <cofactor evidence="1">
        <name>a divalent metal cation</name>
        <dbReference type="ChEBI" id="CHEBI:60240"/>
    </cofactor>
</comment>
<dbReference type="Pfam" id="PF22335">
    <property type="entry name" value="Cas10-Cmr2_palm2"/>
    <property type="match status" value="1"/>
</dbReference>
<dbReference type="Pfam" id="PF01966">
    <property type="entry name" value="HD"/>
    <property type="match status" value="1"/>
</dbReference>
<proteinExistence type="inferred from homology"/>
<dbReference type="GO" id="GO:0005524">
    <property type="term" value="F:ATP binding"/>
    <property type="evidence" value="ECO:0007669"/>
    <property type="project" value="UniProtKB-KW"/>
</dbReference>
<evidence type="ECO:0000256" key="4">
    <source>
        <dbReference type="ARBA" id="ARBA00022679"/>
    </source>
</evidence>
<evidence type="ECO:0000256" key="11">
    <source>
        <dbReference type="ARBA" id="ARBA00023118"/>
    </source>
</evidence>
<evidence type="ECO:0000256" key="2">
    <source>
        <dbReference type="ARBA" id="ARBA00005700"/>
    </source>
</evidence>
<dbReference type="CDD" id="cd09680">
    <property type="entry name" value="Cas10_III"/>
    <property type="match status" value="1"/>
</dbReference>
<evidence type="ECO:0000313" key="14">
    <source>
        <dbReference type="EMBL" id="HIR87725.1"/>
    </source>
</evidence>
<dbReference type="Pfam" id="PF18211">
    <property type="entry name" value="Csm1_B"/>
    <property type="match status" value="1"/>
</dbReference>
<dbReference type="Gene3D" id="1.10.3210.10">
    <property type="entry name" value="Hypothetical protein af1432"/>
    <property type="match status" value="1"/>
</dbReference>
<evidence type="ECO:0000256" key="6">
    <source>
        <dbReference type="ARBA" id="ARBA00022741"/>
    </source>
</evidence>
<evidence type="ECO:0000256" key="3">
    <source>
        <dbReference type="ARBA" id="ARBA00014333"/>
    </source>
</evidence>
<reference evidence="14" key="1">
    <citation type="submission" date="2020-10" db="EMBL/GenBank/DDBJ databases">
        <authorList>
            <person name="Gilroy R."/>
        </authorList>
    </citation>
    <scope>NUCLEOTIDE SEQUENCE</scope>
    <source>
        <strain evidence="14">ChiW13-3771</strain>
    </source>
</reference>